<evidence type="ECO:0000259" key="2">
    <source>
        <dbReference type="Pfam" id="PF13441"/>
    </source>
</evidence>
<evidence type="ECO:0000256" key="1">
    <source>
        <dbReference type="SAM" id="SignalP"/>
    </source>
</evidence>
<name>A0A662ZCG1_9GAMM</name>
<evidence type="ECO:0000313" key="4">
    <source>
        <dbReference type="Proteomes" id="UP000243374"/>
    </source>
</evidence>
<dbReference type="InterPro" id="IPR027367">
    <property type="entry name" value="Gly-zipper_YMGG"/>
</dbReference>
<dbReference type="OrthoDB" id="7062179at2"/>
<feature type="chain" id="PRO_5024827969" evidence="1">
    <location>
        <begin position="21"/>
        <end position="171"/>
    </location>
</feature>
<proteinExistence type="predicted"/>
<organism evidence="3 4">
    <name type="scientific">Succinivibrio dextrinosolvens</name>
    <dbReference type="NCBI Taxonomy" id="83771"/>
    <lineage>
        <taxon>Bacteria</taxon>
        <taxon>Pseudomonadati</taxon>
        <taxon>Pseudomonadota</taxon>
        <taxon>Gammaproteobacteria</taxon>
        <taxon>Aeromonadales</taxon>
        <taxon>Succinivibrionaceae</taxon>
        <taxon>Succinivibrio</taxon>
    </lineage>
</organism>
<protein>
    <submittedName>
        <fullName evidence="3">Outer membrane lipoprotein SlyB</fullName>
    </submittedName>
</protein>
<dbReference type="Pfam" id="PF13441">
    <property type="entry name" value="Gly-zipper_YMGG"/>
    <property type="match status" value="1"/>
</dbReference>
<accession>A0A662ZCG1</accession>
<feature type="signal peptide" evidence="1">
    <location>
        <begin position="1"/>
        <end position="20"/>
    </location>
</feature>
<sequence length="171" mass="17871">MNYKYSLPAVVIAASVLAINGCTNPTTEAGSVNTFYDGTITDIERVDMNNKQQDSSTNAVMGAVAGAVVGNMLNGHTTGTLVGAGAGLLAGKGYSMLADRTDGVRMTIETENGPMIVDMPFSCMYGVGKKVRLVTGSTNGSVMVEENGHYVTATKDSMSKCPTVLEKKKSE</sequence>
<dbReference type="AlphaFoldDB" id="A0A662ZCG1"/>
<keyword evidence="4" id="KW-1185">Reference proteome</keyword>
<gene>
    <name evidence="3" type="ORF">SAMN04487865_105120</name>
</gene>
<keyword evidence="3" id="KW-0449">Lipoprotein</keyword>
<keyword evidence="1" id="KW-0732">Signal</keyword>
<feature type="domain" description="YMGG-like Gly-zipper" evidence="2">
    <location>
        <begin position="57"/>
        <end position="94"/>
    </location>
</feature>
<evidence type="ECO:0000313" key="3">
    <source>
        <dbReference type="EMBL" id="SFK30259.1"/>
    </source>
</evidence>
<dbReference type="Proteomes" id="UP000243374">
    <property type="component" value="Unassembled WGS sequence"/>
</dbReference>
<reference evidence="3 4" key="1">
    <citation type="submission" date="2016-10" db="EMBL/GenBank/DDBJ databases">
        <authorList>
            <person name="Varghese N."/>
            <person name="Submissions S."/>
        </authorList>
    </citation>
    <scope>NUCLEOTIDE SEQUENCE [LARGE SCALE GENOMIC DNA]</scope>
    <source>
        <strain evidence="3 4">22B</strain>
    </source>
</reference>
<dbReference type="RefSeq" id="WP_074841310.1">
    <property type="nucleotide sequence ID" value="NZ_CP047056.1"/>
</dbReference>
<dbReference type="EMBL" id="FOSF01000051">
    <property type="protein sequence ID" value="SFK30259.1"/>
    <property type="molecule type" value="Genomic_DNA"/>
</dbReference>